<keyword evidence="4" id="KW-0143">Chaperone</keyword>
<keyword evidence="2" id="KW-0547">Nucleotide-binding</keyword>
<dbReference type="AlphaFoldDB" id="A0A6I4W0S0"/>
<dbReference type="InterPro" id="IPR027417">
    <property type="entry name" value="P-loop_NTPase"/>
</dbReference>
<evidence type="ECO:0000256" key="3">
    <source>
        <dbReference type="ARBA" id="ARBA00022840"/>
    </source>
</evidence>
<dbReference type="Gene3D" id="3.40.50.300">
    <property type="entry name" value="P-loop containing nucleotide triphosphate hydrolases"/>
    <property type="match status" value="2"/>
</dbReference>
<reference evidence="9 10" key="1">
    <citation type="submission" date="2019-12" db="EMBL/GenBank/DDBJ databases">
        <title>Nocardia macrotermitis sp. nov. and Nocardia aurantia sp. nov., isolated from the gut of the fungus growing-termite Macrotermes natalensis.</title>
        <authorList>
            <person name="Christine B."/>
            <person name="Rene B."/>
        </authorList>
    </citation>
    <scope>NUCLEOTIDE SEQUENCE [LARGE SCALE GENOMIC DNA]</scope>
    <source>
        <strain evidence="9 10">DSM 102126</strain>
    </source>
</reference>
<dbReference type="InterPro" id="IPR001270">
    <property type="entry name" value="ClpA/B"/>
</dbReference>
<gene>
    <name evidence="9" type="ORF">GQ466_09025</name>
</gene>
<dbReference type="InterPro" id="IPR003593">
    <property type="entry name" value="AAA+_ATPase"/>
</dbReference>
<dbReference type="Pfam" id="PF00004">
    <property type="entry name" value="AAA"/>
    <property type="match status" value="1"/>
</dbReference>
<evidence type="ECO:0000313" key="9">
    <source>
        <dbReference type="EMBL" id="MXQ64179.1"/>
    </source>
</evidence>
<dbReference type="Gene3D" id="1.10.1780.10">
    <property type="entry name" value="Clp, N-terminal domain"/>
    <property type="match status" value="1"/>
</dbReference>
<feature type="domain" description="Clp R" evidence="8">
    <location>
        <begin position="40"/>
        <end position="181"/>
    </location>
</feature>
<dbReference type="Pfam" id="PF02861">
    <property type="entry name" value="Clp_N"/>
    <property type="match status" value="1"/>
</dbReference>
<dbReference type="CDD" id="cd00009">
    <property type="entry name" value="AAA"/>
    <property type="match status" value="1"/>
</dbReference>
<dbReference type="InterPro" id="IPR004176">
    <property type="entry name" value="Clp_R_N"/>
</dbReference>
<evidence type="ECO:0000256" key="6">
    <source>
        <dbReference type="SAM" id="MobiDB-lite"/>
    </source>
</evidence>
<accession>A0A6I4W0S0</accession>
<dbReference type="GO" id="GO:0005737">
    <property type="term" value="C:cytoplasm"/>
    <property type="evidence" value="ECO:0007669"/>
    <property type="project" value="TreeGrafter"/>
</dbReference>
<dbReference type="InterPro" id="IPR041546">
    <property type="entry name" value="ClpA/ClpB_AAA_lid"/>
</dbReference>
<evidence type="ECO:0000256" key="2">
    <source>
        <dbReference type="ARBA" id="ARBA00022741"/>
    </source>
</evidence>
<dbReference type="OrthoDB" id="3170949at2"/>
<dbReference type="InterPro" id="IPR036628">
    <property type="entry name" value="Clp_N_dom_sf"/>
</dbReference>
<dbReference type="Pfam" id="PF17871">
    <property type="entry name" value="AAA_lid_9"/>
    <property type="match status" value="1"/>
</dbReference>
<feature type="region of interest" description="Disordered" evidence="6">
    <location>
        <begin position="480"/>
        <end position="501"/>
    </location>
</feature>
<protein>
    <submittedName>
        <fullName evidence="9">AAA domain-containing protein</fullName>
    </submittedName>
</protein>
<dbReference type="GO" id="GO:0016887">
    <property type="term" value="F:ATP hydrolysis activity"/>
    <property type="evidence" value="ECO:0007669"/>
    <property type="project" value="InterPro"/>
</dbReference>
<proteinExistence type="predicted"/>
<dbReference type="SMART" id="SM01086">
    <property type="entry name" value="ClpB_D2-small"/>
    <property type="match status" value="1"/>
</dbReference>
<keyword evidence="3" id="KW-0067">ATP-binding</keyword>
<sequence length="835" mass="88855">MGDASSRDAVAGSMFSDPFRGFDSLTGRPFEAPEAWRADLGRFLSDTGRDLVRRGLEHAARRGAADLDVVDLLGAAAREDPARALLRAAGADPDALLARIGDLVDGEPGDPPVTLTPAAKRALLDAQRVSRALEAGYLGPEHLLLGAAAGTDTPAVRLLGAQGVTANEIQNALLARPSLGGPGRGQGAGPSRTPVLDSCGRDVTAAARTGALDPVVGREEVIAETVEILARRTRNNPCLIGEPGVGKTSVLEGVAQRIVDGAVPEPLKDLRVLDLDPSRLAAGNRAESADRVARMLEEIRASSGELVVFVDGVDLLAGSGDAASLLMPALADGDVHVVAAGTTAEYRRAVGRNAALDRRFQPVLVAEPTPDGTVEILAGLRDKYEAHHQVKIADSALDAAARLSGRHVHGRFQPDKAVDVLDRAAARVRLRALSPRDDVRELEQRLGALHRDKEQAVADEDFPRAERLRMEIEELRPQLDRARRGRPRDWREHDDDGAVSEGAPEVTAADIADVVAQMTGISVDRLTEEERGRLIRLEEHIGERIVGQEQAVAAIGETVRRARAGLADPDRPLGSFVFVGPPGVGKTESARALADVLFGGSGRLTLIDLAEYGEAFTVGRLIGRPPGYVGYEEEGQLTEAVRRRPHGVVVLDAIERAHPAVREVVLRVLDEGRVTDGQGRTIDFGTTIVVLTTGVGGQRVLEAGRDSPDLRHEVLDLLVAELGSELIDRVDETIVFARLDHPQLRAVVDLFVRGTKDRLAGQGVGLEVTEAARDLLAEHGHRPGAGARPLRGTVRRELDGPLARMLLGGDLTEGDTVHVDRTGDDVAISVEPAGS</sequence>
<dbReference type="InterPro" id="IPR001943">
    <property type="entry name" value="UVR_dom"/>
</dbReference>
<dbReference type="GO" id="GO:0034605">
    <property type="term" value="P:cellular response to heat"/>
    <property type="evidence" value="ECO:0007669"/>
    <property type="project" value="TreeGrafter"/>
</dbReference>
<evidence type="ECO:0000259" key="7">
    <source>
        <dbReference type="PROSITE" id="PS50151"/>
    </source>
</evidence>
<evidence type="ECO:0000256" key="5">
    <source>
        <dbReference type="PROSITE-ProRule" id="PRU01251"/>
    </source>
</evidence>
<dbReference type="Gene3D" id="4.10.860.10">
    <property type="entry name" value="UVR domain"/>
    <property type="match status" value="1"/>
</dbReference>
<dbReference type="PROSITE" id="PS51903">
    <property type="entry name" value="CLP_R"/>
    <property type="match status" value="1"/>
</dbReference>
<dbReference type="RefSeq" id="WP_161102227.1">
    <property type="nucleotide sequence ID" value="NZ_JBHLYI010000017.1"/>
</dbReference>
<dbReference type="InterPro" id="IPR019489">
    <property type="entry name" value="Clp_ATPase_C"/>
</dbReference>
<evidence type="ECO:0000259" key="8">
    <source>
        <dbReference type="PROSITE" id="PS51903"/>
    </source>
</evidence>
<dbReference type="Proteomes" id="UP000431901">
    <property type="component" value="Unassembled WGS sequence"/>
</dbReference>
<evidence type="ECO:0000256" key="4">
    <source>
        <dbReference type="ARBA" id="ARBA00023186"/>
    </source>
</evidence>
<dbReference type="SUPFAM" id="SSF81923">
    <property type="entry name" value="Double Clp-N motif"/>
    <property type="match status" value="1"/>
</dbReference>
<dbReference type="Pfam" id="PF10431">
    <property type="entry name" value="ClpB_D2-small"/>
    <property type="match status" value="1"/>
</dbReference>
<keyword evidence="10" id="KW-1185">Reference proteome</keyword>
<dbReference type="InterPro" id="IPR003959">
    <property type="entry name" value="ATPase_AAA_core"/>
</dbReference>
<keyword evidence="1 5" id="KW-0677">Repeat</keyword>
<dbReference type="CDD" id="cd19499">
    <property type="entry name" value="RecA-like_ClpB_Hsp104-like"/>
    <property type="match status" value="1"/>
</dbReference>
<comment type="caution">
    <text evidence="9">The sequence shown here is derived from an EMBL/GenBank/DDBJ whole genome shotgun (WGS) entry which is preliminary data.</text>
</comment>
<dbReference type="InterPro" id="IPR050130">
    <property type="entry name" value="ClpA_ClpB"/>
</dbReference>
<dbReference type="Pfam" id="PF07724">
    <property type="entry name" value="AAA_2"/>
    <property type="match status" value="1"/>
</dbReference>
<dbReference type="PRINTS" id="PR00300">
    <property type="entry name" value="CLPPROTEASEA"/>
</dbReference>
<dbReference type="GO" id="GO:0005524">
    <property type="term" value="F:ATP binding"/>
    <property type="evidence" value="ECO:0007669"/>
    <property type="project" value="UniProtKB-KW"/>
</dbReference>
<dbReference type="SUPFAM" id="SSF52540">
    <property type="entry name" value="P-loop containing nucleoside triphosphate hydrolases"/>
    <property type="match status" value="2"/>
</dbReference>
<dbReference type="EMBL" id="WUTW01000001">
    <property type="protein sequence ID" value="MXQ64179.1"/>
    <property type="molecule type" value="Genomic_DNA"/>
</dbReference>
<dbReference type="PANTHER" id="PTHR11638:SF18">
    <property type="entry name" value="HEAT SHOCK PROTEIN 104"/>
    <property type="match status" value="1"/>
</dbReference>
<feature type="domain" description="UVR" evidence="7">
    <location>
        <begin position="443"/>
        <end position="478"/>
    </location>
</feature>
<dbReference type="Gene3D" id="1.10.8.60">
    <property type="match status" value="2"/>
</dbReference>
<dbReference type="PANTHER" id="PTHR11638">
    <property type="entry name" value="ATP-DEPENDENT CLP PROTEASE"/>
    <property type="match status" value="1"/>
</dbReference>
<feature type="compositionally biased region" description="Basic and acidic residues" evidence="6">
    <location>
        <begin position="480"/>
        <end position="496"/>
    </location>
</feature>
<name>A0A6I4W0S0_9ACTN</name>
<evidence type="ECO:0000256" key="1">
    <source>
        <dbReference type="ARBA" id="ARBA00022737"/>
    </source>
</evidence>
<dbReference type="PROSITE" id="PS50151">
    <property type="entry name" value="UVR"/>
    <property type="match status" value="1"/>
</dbReference>
<organism evidence="9 10">
    <name type="scientific">Actinomadura rayongensis</name>
    <dbReference type="NCBI Taxonomy" id="1429076"/>
    <lineage>
        <taxon>Bacteria</taxon>
        <taxon>Bacillati</taxon>
        <taxon>Actinomycetota</taxon>
        <taxon>Actinomycetes</taxon>
        <taxon>Streptosporangiales</taxon>
        <taxon>Thermomonosporaceae</taxon>
        <taxon>Actinomadura</taxon>
    </lineage>
</organism>
<dbReference type="SMART" id="SM00382">
    <property type="entry name" value="AAA"/>
    <property type="match status" value="2"/>
</dbReference>
<evidence type="ECO:0000313" key="10">
    <source>
        <dbReference type="Proteomes" id="UP000431901"/>
    </source>
</evidence>